<protein>
    <submittedName>
        <fullName evidence="3">Phosphatase, vanadium-dependent haloperoxidase superfamily</fullName>
    </submittedName>
</protein>
<dbReference type="Proteomes" id="UP000001488">
    <property type="component" value="Chromosome"/>
</dbReference>
<feature type="domain" description="Inositolphosphotransferase Aur1/Ipt1" evidence="2">
    <location>
        <begin position="67"/>
        <end position="217"/>
    </location>
</feature>
<dbReference type="GO" id="GO:0004601">
    <property type="term" value="F:peroxidase activity"/>
    <property type="evidence" value="ECO:0007669"/>
    <property type="project" value="UniProtKB-KW"/>
</dbReference>
<dbReference type="PATRIC" id="fig|593117.10.peg.1844"/>
<dbReference type="AlphaFoldDB" id="C5A1R8"/>
<keyword evidence="1" id="KW-0472">Membrane</keyword>
<feature type="transmembrane region" description="Helical" evidence="1">
    <location>
        <begin position="21"/>
        <end position="42"/>
    </location>
</feature>
<keyword evidence="4" id="KW-1185">Reference proteome</keyword>
<reference evidence="3 4" key="1">
    <citation type="journal article" date="2007" name="Genome Biol.">
        <title>Genome analysis and genome-wide proteomics of Thermococcus gammatolerans, the most radioresistant organism known amongst the Archaea.</title>
        <authorList>
            <person name="Zivanovic Y."/>
            <person name="Armengaud J."/>
            <person name="Lagorce A."/>
            <person name="Leplat C."/>
            <person name="Guerin P."/>
            <person name="Dutertre M."/>
            <person name="Anthouard V."/>
            <person name="Forterre P."/>
            <person name="Wincker P."/>
            <person name="Confalonieri F."/>
        </authorList>
    </citation>
    <scope>NUCLEOTIDE SEQUENCE [LARGE SCALE GENOMIC DNA]</scope>
    <source>
        <strain evidence="4">DSM 15229 / JCM 11827 / EJ3</strain>
    </source>
</reference>
<dbReference type="HOGENOM" id="CLU_089553_0_0_2"/>
<dbReference type="GO" id="GO:0016020">
    <property type="term" value="C:membrane"/>
    <property type="evidence" value="ECO:0007669"/>
    <property type="project" value="UniProtKB-SubCell"/>
</dbReference>
<gene>
    <name evidence="3" type="ordered locus">TGAM_1835</name>
</gene>
<keyword evidence="1" id="KW-0812">Transmembrane</keyword>
<keyword evidence="1" id="KW-1133">Transmembrane helix</keyword>
<organism evidence="3 4">
    <name type="scientific">Thermococcus gammatolerans (strain DSM 15229 / JCM 11827 / EJ3)</name>
    <dbReference type="NCBI Taxonomy" id="593117"/>
    <lineage>
        <taxon>Archaea</taxon>
        <taxon>Methanobacteriati</taxon>
        <taxon>Methanobacteriota</taxon>
        <taxon>Thermococci</taxon>
        <taxon>Thermococcales</taxon>
        <taxon>Thermococcaceae</taxon>
        <taxon>Thermococcus</taxon>
    </lineage>
</organism>
<sequence length="223" mass="25525">MKNMFGKETFLNKKGTPRLRAMFLIILAYAYWNLYSLIYPALGRWSVNYTDLLLKLPGTSHDFVLKLLLWTESHGALYLLMDTLYRMGFTGIMLGTALYLLIRDPGEAEKLGKGYLLAFLIMSVIFVIAHVYPPHLVYTDLPREYPPPGWQARPEFVLPSPHCTIDTLSFLALVRRKDKLSMLLALIPVLTPVSTVLLAEHWVWDALTGIILGYIVHRLAERF</sequence>
<dbReference type="SUPFAM" id="SSF48317">
    <property type="entry name" value="Acid phosphatase/Vanadium-dependent haloperoxidase"/>
    <property type="match status" value="1"/>
</dbReference>
<feature type="transmembrane region" description="Helical" evidence="1">
    <location>
        <begin position="114"/>
        <end position="132"/>
    </location>
</feature>
<dbReference type="Pfam" id="PF14378">
    <property type="entry name" value="PAP2_3"/>
    <property type="match status" value="1"/>
</dbReference>
<feature type="transmembrane region" description="Helical" evidence="1">
    <location>
        <begin position="180"/>
        <end position="197"/>
    </location>
</feature>
<feature type="transmembrane region" description="Helical" evidence="1">
    <location>
        <begin position="84"/>
        <end position="102"/>
    </location>
</feature>
<dbReference type="Gene3D" id="1.20.144.10">
    <property type="entry name" value="Phosphatidic acid phosphatase type 2/haloperoxidase"/>
    <property type="match status" value="1"/>
</dbReference>
<keyword evidence="3" id="KW-0575">Peroxidase</keyword>
<evidence type="ECO:0000256" key="1">
    <source>
        <dbReference type="SAM" id="Phobius"/>
    </source>
</evidence>
<accession>C5A1R8</accession>
<dbReference type="KEGG" id="tga:TGAM_1835"/>
<dbReference type="InterPro" id="IPR026841">
    <property type="entry name" value="Aur1/Ipt1"/>
</dbReference>
<proteinExistence type="predicted"/>
<evidence type="ECO:0000313" key="4">
    <source>
        <dbReference type="Proteomes" id="UP000001488"/>
    </source>
</evidence>
<name>C5A1R8_THEGJ</name>
<dbReference type="InterPro" id="IPR036938">
    <property type="entry name" value="PAP2/HPO_sf"/>
</dbReference>
<dbReference type="EMBL" id="CP001398">
    <property type="protein sequence ID" value="ACS34337.1"/>
    <property type="molecule type" value="Genomic_DNA"/>
</dbReference>
<dbReference type="STRING" id="593117.TGAM_1835"/>
<dbReference type="PaxDb" id="593117-TGAM_1835"/>
<evidence type="ECO:0000259" key="2">
    <source>
        <dbReference type="Pfam" id="PF14378"/>
    </source>
</evidence>
<evidence type="ECO:0000313" key="3">
    <source>
        <dbReference type="EMBL" id="ACS34337.1"/>
    </source>
</evidence>
<dbReference type="eggNOG" id="arCOG03951">
    <property type="taxonomic scope" value="Archaea"/>
</dbReference>
<keyword evidence="3" id="KW-0560">Oxidoreductase</keyword>